<evidence type="ECO:0000259" key="3">
    <source>
        <dbReference type="Pfam" id="PF07687"/>
    </source>
</evidence>
<gene>
    <name evidence="4" type="ORF">GCM10022232_64570</name>
</gene>
<keyword evidence="5" id="KW-1185">Reference proteome</keyword>
<dbReference type="PANTHER" id="PTHR43808">
    <property type="entry name" value="ACETYLORNITHINE DEACETYLASE"/>
    <property type="match status" value="1"/>
</dbReference>
<name>A0ABP7SLJ4_9ACTN</name>
<accession>A0ABP7SLJ4</accession>
<sequence>MKRTAERIASTSQADEARSTCGGLVAGLLAIDAIAHAGPPHRGDIIFESVIEEESTGNGILAARQHGPAIDAALIPGVSGEDLQIANSGAVWFEVTLTGKPAYVGLAGVSVNAIDLAVDLIAHLGPVPQRLNAAFSQPAYEAQANPLAFNVGTICGCDRPSNVPSECVVGFRLAFPVEWTVGQARAVVSEAVAEFAARHPSLTEQPPAIRRHGFQAHGFAIDPDASLVALLRSAVAQVSGEPARVSAVFGTADARYFADQGIPAVSYGPVGGGMHSPDGWVSPAGVRRVARALARTALAWTA</sequence>
<organism evidence="4 5">
    <name type="scientific">Streptomyces plumbiresistens</name>
    <dbReference type="NCBI Taxonomy" id="511811"/>
    <lineage>
        <taxon>Bacteria</taxon>
        <taxon>Bacillati</taxon>
        <taxon>Actinomycetota</taxon>
        <taxon>Actinomycetes</taxon>
        <taxon>Kitasatosporales</taxon>
        <taxon>Streptomycetaceae</taxon>
        <taxon>Streptomyces</taxon>
    </lineage>
</organism>
<dbReference type="InterPro" id="IPR002933">
    <property type="entry name" value="Peptidase_M20"/>
</dbReference>
<feature type="domain" description="Peptidase M20 dimerisation" evidence="3">
    <location>
        <begin position="85"/>
        <end position="197"/>
    </location>
</feature>
<dbReference type="Pfam" id="PF01546">
    <property type="entry name" value="Peptidase_M20"/>
    <property type="match status" value="1"/>
</dbReference>
<dbReference type="Gene3D" id="3.40.630.10">
    <property type="entry name" value="Zn peptidases"/>
    <property type="match status" value="1"/>
</dbReference>
<comment type="caution">
    <text evidence="4">The sequence shown here is derived from an EMBL/GenBank/DDBJ whole genome shotgun (WGS) entry which is preliminary data.</text>
</comment>
<dbReference type="Proteomes" id="UP001500456">
    <property type="component" value="Unassembled WGS sequence"/>
</dbReference>
<dbReference type="SUPFAM" id="SSF55031">
    <property type="entry name" value="Bacterial exopeptidase dimerisation domain"/>
    <property type="match status" value="1"/>
</dbReference>
<dbReference type="EMBL" id="BAAAZX010000021">
    <property type="protein sequence ID" value="GAA4013401.1"/>
    <property type="molecule type" value="Genomic_DNA"/>
</dbReference>
<protein>
    <recommendedName>
        <fullName evidence="3">Peptidase M20 dimerisation domain-containing protein</fullName>
    </recommendedName>
</protein>
<keyword evidence="1" id="KW-0479">Metal-binding</keyword>
<evidence type="ECO:0000256" key="1">
    <source>
        <dbReference type="ARBA" id="ARBA00022723"/>
    </source>
</evidence>
<dbReference type="PANTHER" id="PTHR43808:SF25">
    <property type="entry name" value="PEPTIDASE M20 DIMERISATION DOMAIN-CONTAINING PROTEIN"/>
    <property type="match status" value="1"/>
</dbReference>
<proteinExistence type="predicted"/>
<dbReference type="RefSeq" id="WP_345568185.1">
    <property type="nucleotide sequence ID" value="NZ_BAAAZX010000021.1"/>
</dbReference>
<keyword evidence="2" id="KW-0378">Hydrolase</keyword>
<dbReference type="Gene3D" id="3.30.70.360">
    <property type="match status" value="1"/>
</dbReference>
<dbReference type="SUPFAM" id="SSF53187">
    <property type="entry name" value="Zn-dependent exopeptidases"/>
    <property type="match status" value="1"/>
</dbReference>
<dbReference type="Pfam" id="PF07687">
    <property type="entry name" value="M20_dimer"/>
    <property type="match status" value="1"/>
</dbReference>
<evidence type="ECO:0000313" key="5">
    <source>
        <dbReference type="Proteomes" id="UP001500456"/>
    </source>
</evidence>
<dbReference type="InterPro" id="IPR036264">
    <property type="entry name" value="Bact_exopeptidase_dim_dom"/>
</dbReference>
<reference evidence="5" key="1">
    <citation type="journal article" date="2019" name="Int. J. Syst. Evol. Microbiol.">
        <title>The Global Catalogue of Microorganisms (GCM) 10K type strain sequencing project: providing services to taxonomists for standard genome sequencing and annotation.</title>
        <authorList>
            <consortium name="The Broad Institute Genomics Platform"/>
            <consortium name="The Broad Institute Genome Sequencing Center for Infectious Disease"/>
            <person name="Wu L."/>
            <person name="Ma J."/>
        </authorList>
    </citation>
    <scope>NUCLEOTIDE SEQUENCE [LARGE SCALE GENOMIC DNA]</scope>
    <source>
        <strain evidence="5">JCM 16924</strain>
    </source>
</reference>
<evidence type="ECO:0000256" key="2">
    <source>
        <dbReference type="ARBA" id="ARBA00022801"/>
    </source>
</evidence>
<dbReference type="InterPro" id="IPR011650">
    <property type="entry name" value="Peptidase_M20_dimer"/>
</dbReference>
<evidence type="ECO:0000313" key="4">
    <source>
        <dbReference type="EMBL" id="GAA4013401.1"/>
    </source>
</evidence>
<dbReference type="InterPro" id="IPR050072">
    <property type="entry name" value="Peptidase_M20A"/>
</dbReference>